<evidence type="ECO:0000256" key="1">
    <source>
        <dbReference type="SAM" id="Phobius"/>
    </source>
</evidence>
<dbReference type="EMBL" id="CP104965">
    <property type="protein sequence ID" value="UXN71447.1"/>
    <property type="molecule type" value="Genomic_DNA"/>
</dbReference>
<dbReference type="Proteomes" id="UP001061862">
    <property type="component" value="Chromosome"/>
</dbReference>
<accession>A0ABY6CH74</accession>
<dbReference type="RefSeq" id="WP_262171006.1">
    <property type="nucleotide sequence ID" value="NZ_CP104965.1"/>
</dbReference>
<reference evidence="2 3" key="1">
    <citation type="submission" date="2022-09" db="EMBL/GenBank/DDBJ databases">
        <title>Interaction between co-microsymbionts with complementary sets of symbiotic genes in legume-rhizobium systems.</title>
        <authorList>
            <person name="Safronova V."/>
            <person name="Sazanova A."/>
            <person name="Afonin A."/>
            <person name="Chirak E."/>
        </authorList>
    </citation>
    <scope>NUCLEOTIDE SEQUENCE [LARGE SCALE GENOMIC DNA]</scope>
    <source>
        <strain evidence="2 3">A18/4-1</strain>
    </source>
</reference>
<keyword evidence="3" id="KW-1185">Reference proteome</keyword>
<evidence type="ECO:0008006" key="4">
    <source>
        <dbReference type="Google" id="ProtNLM"/>
    </source>
</evidence>
<keyword evidence="1" id="KW-0812">Transmembrane</keyword>
<feature type="transmembrane region" description="Helical" evidence="1">
    <location>
        <begin position="39"/>
        <end position="55"/>
    </location>
</feature>
<gene>
    <name evidence="2" type="ORF">N8A98_09805</name>
</gene>
<evidence type="ECO:0000313" key="3">
    <source>
        <dbReference type="Proteomes" id="UP001061862"/>
    </source>
</evidence>
<sequence>MSMLRNAVGIVLLVIGAVWVLQGANVLTGSAMSGRNQWLVVGLLMAVAGVALLWWNRRAGQRRMLADPAGDQARRR</sequence>
<keyword evidence="1" id="KW-1133">Transmembrane helix</keyword>
<keyword evidence="1" id="KW-0472">Membrane</keyword>
<proteinExistence type="predicted"/>
<evidence type="ECO:0000313" key="2">
    <source>
        <dbReference type="EMBL" id="UXN71447.1"/>
    </source>
</evidence>
<organism evidence="2 3">
    <name type="scientific">Devosia neptuniae</name>
    <dbReference type="NCBI Taxonomy" id="191302"/>
    <lineage>
        <taxon>Bacteria</taxon>
        <taxon>Pseudomonadati</taxon>
        <taxon>Pseudomonadota</taxon>
        <taxon>Alphaproteobacteria</taxon>
        <taxon>Hyphomicrobiales</taxon>
        <taxon>Devosiaceae</taxon>
        <taxon>Devosia</taxon>
    </lineage>
</organism>
<protein>
    <recommendedName>
        <fullName evidence="4">LPXTG-motif cell wall anchor domain-containing protein</fullName>
    </recommendedName>
</protein>
<name>A0ABY6CH74_9HYPH</name>